<dbReference type="PROSITE" id="PS00194">
    <property type="entry name" value="THIOREDOXIN_1"/>
    <property type="match status" value="1"/>
</dbReference>
<evidence type="ECO:0000256" key="1">
    <source>
        <dbReference type="ARBA" id="ARBA00004196"/>
    </source>
</evidence>
<evidence type="ECO:0000256" key="2">
    <source>
        <dbReference type="ARBA" id="ARBA00007758"/>
    </source>
</evidence>
<dbReference type="CDD" id="cd03010">
    <property type="entry name" value="TlpA_like_DsbE"/>
    <property type="match status" value="1"/>
</dbReference>
<keyword evidence="5" id="KW-0676">Redox-active center</keyword>
<dbReference type="InterPro" id="IPR017937">
    <property type="entry name" value="Thioredoxin_CS"/>
</dbReference>
<keyword evidence="8" id="KW-1185">Reference proteome</keyword>
<feature type="domain" description="Thioredoxin" evidence="6">
    <location>
        <begin position="35"/>
        <end position="171"/>
    </location>
</feature>
<dbReference type="InterPro" id="IPR013766">
    <property type="entry name" value="Thioredoxin_domain"/>
</dbReference>
<dbReference type="PROSITE" id="PS51352">
    <property type="entry name" value="THIOREDOXIN_2"/>
    <property type="match status" value="1"/>
</dbReference>
<dbReference type="InterPro" id="IPR004799">
    <property type="entry name" value="Periplasmic_diS_OxRdtase_DsbE"/>
</dbReference>
<dbReference type="EMBL" id="BSNK01000001">
    <property type="protein sequence ID" value="GLQ22916.1"/>
    <property type="molecule type" value="Genomic_DNA"/>
</dbReference>
<dbReference type="InterPro" id="IPR050553">
    <property type="entry name" value="Thioredoxin_ResA/DsbE_sf"/>
</dbReference>
<comment type="caution">
    <text evidence="7">The sequence shown here is derived from an EMBL/GenBank/DDBJ whole genome shotgun (WGS) entry which is preliminary data.</text>
</comment>
<gene>
    <name evidence="7" type="ORF">GCM10007853_07900</name>
</gene>
<dbReference type="NCBIfam" id="TIGR00385">
    <property type="entry name" value="dsbE"/>
    <property type="match status" value="1"/>
</dbReference>
<accession>A0ABQ5V5W0</accession>
<reference evidence="7" key="1">
    <citation type="journal article" date="2014" name="Int. J. Syst. Evol. Microbiol.">
        <title>Complete genome of a new Firmicutes species belonging to the dominant human colonic microbiota ('Ruminococcus bicirculans') reveals two chromosomes and a selective capacity to utilize plant glucans.</title>
        <authorList>
            <consortium name="NISC Comparative Sequencing Program"/>
            <person name="Wegmann U."/>
            <person name="Louis P."/>
            <person name="Goesmann A."/>
            <person name="Henrissat B."/>
            <person name="Duncan S.H."/>
            <person name="Flint H.J."/>
        </authorList>
    </citation>
    <scope>NUCLEOTIDE SEQUENCE</scope>
    <source>
        <strain evidence="7">NBRC 108219</strain>
    </source>
</reference>
<evidence type="ECO:0000313" key="8">
    <source>
        <dbReference type="Proteomes" id="UP001161391"/>
    </source>
</evidence>
<protein>
    <submittedName>
        <fullName evidence="7">Thiol:disulfide interchange protein</fullName>
    </submittedName>
</protein>
<dbReference type="Proteomes" id="UP001161391">
    <property type="component" value="Unassembled WGS sequence"/>
</dbReference>
<evidence type="ECO:0000256" key="4">
    <source>
        <dbReference type="ARBA" id="ARBA00023157"/>
    </source>
</evidence>
<comment type="subcellular location">
    <subcellularLocation>
        <location evidence="1">Cell envelope</location>
    </subcellularLocation>
</comment>
<evidence type="ECO:0000256" key="3">
    <source>
        <dbReference type="ARBA" id="ARBA00022748"/>
    </source>
</evidence>
<sequence>MSRLLKSLIPLAIFAGLAIFFAIGLTRDPTQLPSELIDRPLPEFEMMTLSGEAVTHDKLLGEPSLLNVFGSWCVACLIEHPLFMELTEDPDFKLVGVNWRDTREDANRWLTRHGDPYDLILFDPESRLAIDLGVTGAPETFVLDAKGQIRYKHTGPVSADDWANTLRPLIQSLRAETL</sequence>
<name>A0ABQ5V5W0_9PROT</name>
<dbReference type="InterPro" id="IPR013740">
    <property type="entry name" value="Redoxin"/>
</dbReference>
<dbReference type="PANTHER" id="PTHR42852:SF6">
    <property type="entry name" value="THIOL:DISULFIDE INTERCHANGE PROTEIN DSBE"/>
    <property type="match status" value="1"/>
</dbReference>
<dbReference type="PANTHER" id="PTHR42852">
    <property type="entry name" value="THIOL:DISULFIDE INTERCHANGE PROTEIN DSBE"/>
    <property type="match status" value="1"/>
</dbReference>
<dbReference type="SUPFAM" id="SSF52833">
    <property type="entry name" value="Thioredoxin-like"/>
    <property type="match status" value="1"/>
</dbReference>
<evidence type="ECO:0000259" key="6">
    <source>
        <dbReference type="PROSITE" id="PS51352"/>
    </source>
</evidence>
<dbReference type="RefSeq" id="WP_284387786.1">
    <property type="nucleotide sequence ID" value="NZ_BSNK01000001.1"/>
</dbReference>
<organism evidence="7 8">
    <name type="scientific">Algimonas ampicilliniresistens</name>
    <dbReference type="NCBI Taxonomy" id="1298735"/>
    <lineage>
        <taxon>Bacteria</taxon>
        <taxon>Pseudomonadati</taxon>
        <taxon>Pseudomonadota</taxon>
        <taxon>Alphaproteobacteria</taxon>
        <taxon>Maricaulales</taxon>
        <taxon>Robiginitomaculaceae</taxon>
        <taxon>Algimonas</taxon>
    </lineage>
</organism>
<dbReference type="Pfam" id="PF08534">
    <property type="entry name" value="Redoxin"/>
    <property type="match status" value="1"/>
</dbReference>
<dbReference type="Gene3D" id="3.40.30.10">
    <property type="entry name" value="Glutaredoxin"/>
    <property type="match status" value="1"/>
</dbReference>
<reference evidence="7" key="2">
    <citation type="submission" date="2023-01" db="EMBL/GenBank/DDBJ databases">
        <title>Draft genome sequence of Algimonas ampicilliniresistens strain NBRC 108219.</title>
        <authorList>
            <person name="Sun Q."/>
            <person name="Mori K."/>
        </authorList>
    </citation>
    <scope>NUCLEOTIDE SEQUENCE</scope>
    <source>
        <strain evidence="7">NBRC 108219</strain>
    </source>
</reference>
<keyword evidence="3" id="KW-0201">Cytochrome c-type biogenesis</keyword>
<dbReference type="InterPro" id="IPR036249">
    <property type="entry name" value="Thioredoxin-like_sf"/>
</dbReference>
<evidence type="ECO:0000313" key="7">
    <source>
        <dbReference type="EMBL" id="GLQ22916.1"/>
    </source>
</evidence>
<proteinExistence type="inferred from homology"/>
<keyword evidence="4" id="KW-1015">Disulfide bond</keyword>
<comment type="similarity">
    <text evidence="2">Belongs to the thioredoxin family. DsbE subfamily.</text>
</comment>
<evidence type="ECO:0000256" key="5">
    <source>
        <dbReference type="ARBA" id="ARBA00023284"/>
    </source>
</evidence>